<dbReference type="KEGG" id="pef:A7E78_12705"/>
<dbReference type="Proteomes" id="UP000182517">
    <property type="component" value="Chromosome"/>
</dbReference>
<dbReference type="STRING" id="1842532.A7E78_12705"/>
<reference evidence="1 2" key="1">
    <citation type="journal article" date="2017" name="Genome Announc.">
        <title>Complete Genome Sequences of Two Acetylene-Fermenting Pelobacter acetylenicus Strains.</title>
        <authorList>
            <person name="Sutton J.M."/>
            <person name="Baesman S.M."/>
            <person name="Fierst J.L."/>
            <person name="Poret-Peterson A.T."/>
            <person name="Oremland R.S."/>
            <person name="Dunlap D.S."/>
            <person name="Akob D.M."/>
        </authorList>
    </citation>
    <scope>NUCLEOTIDE SEQUENCE [LARGE SCALE GENOMIC DNA]</scope>
    <source>
        <strain evidence="1 2">SFB93</strain>
    </source>
</reference>
<sequence length="66" mass="7683">MCVEMTPADINSTKVKVCPLVNNPRRDCYCLDMTSRNIEKVVRYCSGDYEQCAIYIKSRKPRPHIE</sequence>
<dbReference type="AlphaFoldDB" id="A0A1L3GRS8"/>
<gene>
    <name evidence="1" type="ORF">A7E78_12705</name>
</gene>
<keyword evidence="2" id="KW-1185">Reference proteome</keyword>
<evidence type="ECO:0000313" key="2">
    <source>
        <dbReference type="Proteomes" id="UP000182517"/>
    </source>
</evidence>
<accession>A0A1L3GRS8</accession>
<evidence type="ECO:0000313" key="1">
    <source>
        <dbReference type="EMBL" id="APG28629.1"/>
    </source>
</evidence>
<proteinExistence type="predicted"/>
<dbReference type="EMBL" id="CP015519">
    <property type="protein sequence ID" value="APG28629.1"/>
    <property type="molecule type" value="Genomic_DNA"/>
</dbReference>
<protein>
    <submittedName>
        <fullName evidence="1">Uncharacterized protein</fullName>
    </submittedName>
</protein>
<name>A0A1L3GRS8_9BACT</name>
<organism evidence="1 2">
    <name type="scientific">Syntrophotalea acetylenivorans</name>
    <dbReference type="NCBI Taxonomy" id="1842532"/>
    <lineage>
        <taxon>Bacteria</taxon>
        <taxon>Pseudomonadati</taxon>
        <taxon>Thermodesulfobacteriota</taxon>
        <taxon>Desulfuromonadia</taxon>
        <taxon>Desulfuromonadales</taxon>
        <taxon>Syntrophotaleaceae</taxon>
        <taxon>Syntrophotalea</taxon>
    </lineage>
</organism>